<evidence type="ECO:0000313" key="2">
    <source>
        <dbReference type="Proteomes" id="UP001501153"/>
    </source>
</evidence>
<organism evidence="1 2">
    <name type="scientific">Hymenobacter saemangeumensis</name>
    <dbReference type="NCBI Taxonomy" id="1084522"/>
    <lineage>
        <taxon>Bacteria</taxon>
        <taxon>Pseudomonadati</taxon>
        <taxon>Bacteroidota</taxon>
        <taxon>Cytophagia</taxon>
        <taxon>Cytophagales</taxon>
        <taxon>Hymenobacteraceae</taxon>
        <taxon>Hymenobacter</taxon>
    </lineage>
</organism>
<dbReference type="Proteomes" id="UP001501153">
    <property type="component" value="Unassembled WGS sequence"/>
</dbReference>
<dbReference type="InterPro" id="IPR036583">
    <property type="entry name" value="23S_rRNA_IVS_sf"/>
</dbReference>
<proteinExistence type="predicted"/>
<dbReference type="PANTHER" id="PTHR38471">
    <property type="entry name" value="FOUR HELIX BUNDLE PROTEIN"/>
    <property type="match status" value="1"/>
</dbReference>
<protein>
    <submittedName>
        <fullName evidence="1">Four helix bundle protein</fullName>
    </submittedName>
</protein>
<dbReference type="SUPFAM" id="SSF158446">
    <property type="entry name" value="IVS-encoded protein-like"/>
    <property type="match status" value="1"/>
</dbReference>
<dbReference type="EMBL" id="BAABGZ010000081">
    <property type="protein sequence ID" value="GAA4369707.1"/>
    <property type="molecule type" value="Genomic_DNA"/>
</dbReference>
<reference evidence="2" key="1">
    <citation type="journal article" date="2019" name="Int. J. Syst. Evol. Microbiol.">
        <title>The Global Catalogue of Microorganisms (GCM) 10K type strain sequencing project: providing services to taxonomists for standard genome sequencing and annotation.</title>
        <authorList>
            <consortium name="The Broad Institute Genomics Platform"/>
            <consortium name="The Broad Institute Genome Sequencing Center for Infectious Disease"/>
            <person name="Wu L."/>
            <person name="Ma J."/>
        </authorList>
    </citation>
    <scope>NUCLEOTIDE SEQUENCE [LARGE SCALE GENOMIC DNA]</scope>
    <source>
        <strain evidence="2">JCM 17923</strain>
    </source>
</reference>
<dbReference type="RefSeq" id="WP_345238279.1">
    <property type="nucleotide sequence ID" value="NZ_BAABGZ010000081.1"/>
</dbReference>
<keyword evidence="2" id="KW-1185">Reference proteome</keyword>
<dbReference type="CDD" id="cd16377">
    <property type="entry name" value="23S_rRNA_IVP_like"/>
    <property type="match status" value="1"/>
</dbReference>
<dbReference type="PANTHER" id="PTHR38471:SF2">
    <property type="entry name" value="FOUR HELIX BUNDLE PROTEIN"/>
    <property type="match status" value="1"/>
</dbReference>
<dbReference type="Pfam" id="PF05635">
    <property type="entry name" value="23S_rRNA_IVP"/>
    <property type="match status" value="1"/>
</dbReference>
<evidence type="ECO:0000313" key="1">
    <source>
        <dbReference type="EMBL" id="GAA4369707.1"/>
    </source>
</evidence>
<gene>
    <name evidence="1" type="ORF">GCM10023185_43600</name>
</gene>
<accession>A0ABP8IT95</accession>
<dbReference type="InterPro" id="IPR012657">
    <property type="entry name" value="23S_rRNA-intervening_sequence"/>
</dbReference>
<comment type="caution">
    <text evidence="1">The sequence shown here is derived from an EMBL/GenBank/DDBJ whole genome shotgun (WGS) entry which is preliminary data.</text>
</comment>
<name>A0ABP8IT95_9BACT</name>
<dbReference type="Gene3D" id="1.20.1440.60">
    <property type="entry name" value="23S rRNA-intervening sequence"/>
    <property type="match status" value="1"/>
</dbReference>
<dbReference type="NCBIfam" id="TIGR02436">
    <property type="entry name" value="four helix bundle protein"/>
    <property type="match status" value="1"/>
</dbReference>
<sequence>MLDYRSLQIWRRSHQLTLVIYAQTQSFPREELFGLISQMRRAASSIPTNIAEGCGRGSDAELARFLTIAAGSASELDYQLLLAHDLGYIQPETWLQSQSELTEIRKMLTQFIQTVKKRIAA</sequence>